<accession>A0AAN6Y8R0</accession>
<sequence>MPLIQVKCDEGRPSCRTCTLRKETCVYLSFTSAIAASPAQSTPSSATRLPPVSCSIPDLSVPPVPVPVQPLPSPETSPIYDSPSSDGADSLALTLLGQQQPASPSRLQLLQEPVYIPLSGDLDEVKLLWAYSCTTYLSFATQIEGVEKMERALRYKVIEYAIVNPFLMDCVLALTSMHMERLGAKDLTPPRSKSIVYRARAFEGYRKAVETADPSTFPALVCCSLLLCAISSQMFLAEDTAARRLYVLNWIVVWRGIGLVLNLTTPKILGESGLMDIFIRPPINLNLSALHIPTNLLFMVTSIKPSDPDFPEIEIYYDTLKFLGSLYKELKENGFTPILDLRIITFYTFVPSRFVDLARAKQPRALVILAYHLALLKLIKTIWWTAGICDPQIRDICEFLGPEWSPLLSVPRAATKLTETEDIAKLLLGNHAWEPPAMSFEDMIAKTEEQRAMWSGLWVNNEGRAQEFFPDRIESA</sequence>
<evidence type="ECO:0000313" key="2">
    <source>
        <dbReference type="EMBL" id="KAK4214020.1"/>
    </source>
</evidence>
<dbReference type="AlphaFoldDB" id="A0AAN6Y8R0"/>
<dbReference type="PANTHER" id="PTHR47784:SF5">
    <property type="entry name" value="STEROL UPTAKE CONTROL PROTEIN 2"/>
    <property type="match status" value="1"/>
</dbReference>
<name>A0AAN6Y8R0_9PEZI</name>
<dbReference type="CDD" id="cd00067">
    <property type="entry name" value="GAL4"/>
    <property type="match status" value="1"/>
</dbReference>
<dbReference type="PANTHER" id="PTHR47784">
    <property type="entry name" value="STEROL UPTAKE CONTROL PROTEIN 2"/>
    <property type="match status" value="1"/>
</dbReference>
<reference evidence="2" key="2">
    <citation type="submission" date="2023-05" db="EMBL/GenBank/DDBJ databases">
        <authorList>
            <consortium name="Lawrence Berkeley National Laboratory"/>
            <person name="Steindorff A."/>
            <person name="Hensen N."/>
            <person name="Bonometti L."/>
            <person name="Westerberg I."/>
            <person name="Brannstrom I.O."/>
            <person name="Guillou S."/>
            <person name="Cros-Aarteil S."/>
            <person name="Calhoun S."/>
            <person name="Haridas S."/>
            <person name="Kuo A."/>
            <person name="Mondo S."/>
            <person name="Pangilinan J."/>
            <person name="Riley R."/>
            <person name="Labutti K."/>
            <person name="Andreopoulos B."/>
            <person name="Lipzen A."/>
            <person name="Chen C."/>
            <person name="Yanf M."/>
            <person name="Daum C."/>
            <person name="Ng V."/>
            <person name="Clum A."/>
            <person name="Ohm R."/>
            <person name="Martin F."/>
            <person name="Silar P."/>
            <person name="Natvig D."/>
            <person name="Lalanne C."/>
            <person name="Gautier V."/>
            <person name="Ament-Velasquez S.L."/>
            <person name="Kruys A."/>
            <person name="Hutchinson M.I."/>
            <person name="Powell A.J."/>
            <person name="Barry K."/>
            <person name="Miller A.N."/>
            <person name="Grigoriev I.V."/>
            <person name="Debuchy R."/>
            <person name="Gladieux P."/>
            <person name="Thoren M.H."/>
            <person name="Johannesson H."/>
        </authorList>
    </citation>
    <scope>NUCLEOTIDE SEQUENCE</scope>
    <source>
        <strain evidence="2">PSN293</strain>
    </source>
</reference>
<keyword evidence="1" id="KW-0539">Nucleus</keyword>
<dbReference type="Proteomes" id="UP001301769">
    <property type="component" value="Unassembled WGS sequence"/>
</dbReference>
<organism evidence="2 3">
    <name type="scientific">Rhypophila decipiens</name>
    <dbReference type="NCBI Taxonomy" id="261697"/>
    <lineage>
        <taxon>Eukaryota</taxon>
        <taxon>Fungi</taxon>
        <taxon>Dikarya</taxon>
        <taxon>Ascomycota</taxon>
        <taxon>Pezizomycotina</taxon>
        <taxon>Sordariomycetes</taxon>
        <taxon>Sordariomycetidae</taxon>
        <taxon>Sordariales</taxon>
        <taxon>Naviculisporaceae</taxon>
        <taxon>Rhypophila</taxon>
    </lineage>
</organism>
<reference evidence="2" key="1">
    <citation type="journal article" date="2023" name="Mol. Phylogenet. Evol.">
        <title>Genome-scale phylogeny and comparative genomics of the fungal order Sordariales.</title>
        <authorList>
            <person name="Hensen N."/>
            <person name="Bonometti L."/>
            <person name="Westerberg I."/>
            <person name="Brannstrom I.O."/>
            <person name="Guillou S."/>
            <person name="Cros-Aarteil S."/>
            <person name="Calhoun S."/>
            <person name="Haridas S."/>
            <person name="Kuo A."/>
            <person name="Mondo S."/>
            <person name="Pangilinan J."/>
            <person name="Riley R."/>
            <person name="LaButti K."/>
            <person name="Andreopoulos B."/>
            <person name="Lipzen A."/>
            <person name="Chen C."/>
            <person name="Yan M."/>
            <person name="Daum C."/>
            <person name="Ng V."/>
            <person name="Clum A."/>
            <person name="Steindorff A."/>
            <person name="Ohm R.A."/>
            <person name="Martin F."/>
            <person name="Silar P."/>
            <person name="Natvig D.O."/>
            <person name="Lalanne C."/>
            <person name="Gautier V."/>
            <person name="Ament-Velasquez S.L."/>
            <person name="Kruys A."/>
            <person name="Hutchinson M.I."/>
            <person name="Powell A.J."/>
            <person name="Barry K."/>
            <person name="Miller A.N."/>
            <person name="Grigoriev I.V."/>
            <person name="Debuchy R."/>
            <person name="Gladieux P."/>
            <person name="Hiltunen Thoren M."/>
            <person name="Johannesson H."/>
        </authorList>
    </citation>
    <scope>NUCLEOTIDE SEQUENCE</scope>
    <source>
        <strain evidence="2">PSN293</strain>
    </source>
</reference>
<gene>
    <name evidence="2" type="ORF">QBC37DRAFT_422054</name>
</gene>
<dbReference type="SUPFAM" id="SSF57701">
    <property type="entry name" value="Zn2/Cys6 DNA-binding domain"/>
    <property type="match status" value="1"/>
</dbReference>
<dbReference type="GO" id="GO:0008270">
    <property type="term" value="F:zinc ion binding"/>
    <property type="evidence" value="ECO:0007669"/>
    <property type="project" value="InterPro"/>
</dbReference>
<dbReference type="InterPro" id="IPR053157">
    <property type="entry name" value="Sterol_Uptake_Regulator"/>
</dbReference>
<protein>
    <recommendedName>
        <fullName evidence="4">Zn(2)-C6 fungal-type domain-containing protein</fullName>
    </recommendedName>
</protein>
<evidence type="ECO:0000313" key="3">
    <source>
        <dbReference type="Proteomes" id="UP001301769"/>
    </source>
</evidence>
<dbReference type="InterPro" id="IPR001138">
    <property type="entry name" value="Zn2Cys6_DnaBD"/>
</dbReference>
<dbReference type="InterPro" id="IPR036864">
    <property type="entry name" value="Zn2-C6_fun-type_DNA-bd_sf"/>
</dbReference>
<dbReference type="EMBL" id="MU858100">
    <property type="protein sequence ID" value="KAK4214020.1"/>
    <property type="molecule type" value="Genomic_DNA"/>
</dbReference>
<comment type="caution">
    <text evidence="2">The sequence shown here is derived from an EMBL/GenBank/DDBJ whole genome shotgun (WGS) entry which is preliminary data.</text>
</comment>
<proteinExistence type="predicted"/>
<evidence type="ECO:0000256" key="1">
    <source>
        <dbReference type="ARBA" id="ARBA00023242"/>
    </source>
</evidence>
<keyword evidence="3" id="KW-1185">Reference proteome</keyword>
<evidence type="ECO:0008006" key="4">
    <source>
        <dbReference type="Google" id="ProtNLM"/>
    </source>
</evidence>
<dbReference type="GO" id="GO:0001228">
    <property type="term" value="F:DNA-binding transcription activator activity, RNA polymerase II-specific"/>
    <property type="evidence" value="ECO:0007669"/>
    <property type="project" value="TreeGrafter"/>
</dbReference>